<dbReference type="AlphaFoldDB" id="A0A0L0DDJ9"/>
<proteinExistence type="predicted"/>
<dbReference type="Gene3D" id="1.10.1070.11">
    <property type="entry name" value="Phosphatidylinositol 3-/4-kinase, catalytic domain"/>
    <property type="match status" value="1"/>
</dbReference>
<dbReference type="Gene3D" id="3.30.1010.10">
    <property type="entry name" value="Phosphatidylinositol 3-kinase Catalytic Subunit, Chain A, domain 4"/>
    <property type="match status" value="1"/>
</dbReference>
<dbReference type="STRING" id="461836.A0A0L0DDJ9"/>
<protein>
    <recommendedName>
        <fullName evidence="1">Actin-fragmin kinase catalytic domain-containing protein</fullName>
    </recommendedName>
</protein>
<dbReference type="InterPro" id="IPR015275">
    <property type="entry name" value="Actin-fragmin_kin_cat_dom"/>
</dbReference>
<feature type="domain" description="Actin-fragmin kinase catalytic" evidence="1">
    <location>
        <begin position="39"/>
        <end position="200"/>
    </location>
</feature>
<evidence type="ECO:0000313" key="2">
    <source>
        <dbReference type="EMBL" id="KNC49393.1"/>
    </source>
</evidence>
<dbReference type="EMBL" id="GL349455">
    <property type="protein sequence ID" value="KNC49393.1"/>
    <property type="molecule type" value="Genomic_DNA"/>
</dbReference>
<organism evidence="2 3">
    <name type="scientific">Thecamonas trahens ATCC 50062</name>
    <dbReference type="NCBI Taxonomy" id="461836"/>
    <lineage>
        <taxon>Eukaryota</taxon>
        <taxon>Apusozoa</taxon>
        <taxon>Apusomonadida</taxon>
        <taxon>Apusomonadidae</taxon>
        <taxon>Thecamonas</taxon>
    </lineage>
</organism>
<dbReference type="SUPFAM" id="SSF56112">
    <property type="entry name" value="Protein kinase-like (PK-like)"/>
    <property type="match status" value="1"/>
</dbReference>
<dbReference type="InterPro" id="IPR036940">
    <property type="entry name" value="PI3/4_kinase_cat_sf"/>
</dbReference>
<evidence type="ECO:0000259" key="1">
    <source>
        <dbReference type="Pfam" id="PF09192"/>
    </source>
</evidence>
<dbReference type="eggNOG" id="ENOG502S90V">
    <property type="taxonomic scope" value="Eukaryota"/>
</dbReference>
<evidence type="ECO:0000313" key="3">
    <source>
        <dbReference type="Proteomes" id="UP000054408"/>
    </source>
</evidence>
<gene>
    <name evidence="2" type="ORF">AMSG_05393</name>
</gene>
<accession>A0A0L0DDJ9</accession>
<keyword evidence="3" id="KW-1185">Reference proteome</keyword>
<dbReference type="GeneID" id="25564820"/>
<dbReference type="Pfam" id="PF09192">
    <property type="entry name" value="Act-Frag_cataly"/>
    <property type="match status" value="1"/>
</dbReference>
<dbReference type="RefSeq" id="XP_013757818.1">
    <property type="nucleotide sequence ID" value="XM_013902364.1"/>
</dbReference>
<dbReference type="InterPro" id="IPR011009">
    <property type="entry name" value="Kinase-like_dom_sf"/>
</dbReference>
<name>A0A0L0DDJ9_THETB</name>
<reference evidence="2 3" key="1">
    <citation type="submission" date="2010-05" db="EMBL/GenBank/DDBJ databases">
        <title>The Genome Sequence of Thecamonas trahens ATCC 50062.</title>
        <authorList>
            <consortium name="The Broad Institute Genome Sequencing Platform"/>
            <person name="Russ C."/>
            <person name="Cuomo C."/>
            <person name="Shea T."/>
            <person name="Young S.K."/>
            <person name="Zeng Q."/>
            <person name="Koehrsen M."/>
            <person name="Haas B."/>
            <person name="Borodovsky M."/>
            <person name="Guigo R."/>
            <person name="Alvarado L."/>
            <person name="Berlin A."/>
            <person name="Bochicchio J."/>
            <person name="Borenstein D."/>
            <person name="Chapman S."/>
            <person name="Chen Z."/>
            <person name="Freedman E."/>
            <person name="Gellesch M."/>
            <person name="Goldberg J."/>
            <person name="Griggs A."/>
            <person name="Gujja S."/>
            <person name="Heilman E."/>
            <person name="Heiman D."/>
            <person name="Hepburn T."/>
            <person name="Howarth C."/>
            <person name="Jen D."/>
            <person name="Larson L."/>
            <person name="Mehta T."/>
            <person name="Park D."/>
            <person name="Pearson M."/>
            <person name="Roberts A."/>
            <person name="Saif S."/>
            <person name="Shenoy N."/>
            <person name="Sisk P."/>
            <person name="Stolte C."/>
            <person name="Sykes S."/>
            <person name="Thomson T."/>
            <person name="Walk T."/>
            <person name="White J."/>
            <person name="Yandava C."/>
            <person name="Burger G."/>
            <person name="Gray M.W."/>
            <person name="Holland P.W.H."/>
            <person name="King N."/>
            <person name="Lang F.B.F."/>
            <person name="Roger A.J."/>
            <person name="Ruiz-Trillo I."/>
            <person name="Lander E."/>
            <person name="Nusbaum C."/>
        </authorList>
    </citation>
    <scope>NUCLEOTIDE SEQUENCE [LARGE SCALE GENOMIC DNA]</scope>
    <source>
        <strain evidence="2 3">ATCC 50062</strain>
    </source>
</reference>
<dbReference type="Proteomes" id="UP000054408">
    <property type="component" value="Unassembled WGS sequence"/>
</dbReference>
<sequence length="292" mass="29965">MEGSGVPRRQVVAARASGEELWRVPVGEEGQAVAIGDGELAWEQVDGWRVSEEGSGGVVFVGFGGDGVAVVKASGSVAADAVAAKIGEMVGLNAPATRLVALHVDAERAQLAAALKRTDANTSVGMPSSSVVRLLRHPMLTLAEYVVPTTSGVADVLQRSPDAVADLGAILMFDVLVRNADRSPLLMDHGGNAGNMLVGTGDRLVAIDNSMSSLEPGTPEAVLYLDRVRALLGELAAVNGGAGLDVAPELRRVFVWLDAAYGAKCDGALVAGVAAAMEAARETAKCTRSSTP</sequence>